<dbReference type="Pfam" id="PF02018">
    <property type="entry name" value="CBM_4_9"/>
    <property type="match status" value="1"/>
</dbReference>
<dbReference type="InterPro" id="IPR013783">
    <property type="entry name" value="Ig-like_fold"/>
</dbReference>
<dbReference type="SUPFAM" id="SSF81296">
    <property type="entry name" value="E set domains"/>
    <property type="match status" value="1"/>
</dbReference>
<keyword evidence="8 9" id="KW-0624">Polysaccharide degradation</keyword>
<name>A0A4U7J6X9_9FIRM</name>
<dbReference type="KEGG" id="rher:EHE19_001740"/>
<comment type="catalytic activity">
    <reaction evidence="1 11">
        <text>Endohydrolysis of (1-&gt;4)-beta-D-glucosidic linkages in cellulose, lichenin and cereal beta-D-glucans.</text>
        <dbReference type="EC" id="3.2.1.4"/>
    </reaction>
</comment>
<keyword evidence="4 9" id="KW-0378">Hydrolase</keyword>
<feature type="signal peptide" evidence="11">
    <location>
        <begin position="1"/>
        <end position="29"/>
    </location>
</feature>
<sequence>MKKRLCKRISLLVAVVMLLTSAFSSAVFAVEYTGNYFSVGELIQENTFDSGKGLPWHVVESDQGKADFDISGGTYNVTIKNKGVNRWDVQLRHRGLRLESGHRYTVKFSVTSTANCQIYPKIGDQGEPYEEYWNYNNRSWAKVDLQAGVKKTVTETFTANTTKDTIEFAFHLGGDCVTSATPYTLKFDDIYLSDPQFKGYPEPVPEPTNAIRVNQVGYFTNLAKVATLVSSSTTPQNWSLKNSSGTVVATGKTTVKGFDKSSGDDVHIIDFSTYNVEGKNYKLVVGSDESLPFDIGTDLYTKLKYDAIKYFYHNRSGIKIEMPYADRQDLTRPAGHPNDVLKPDPTKNYQANYSLDITGGWYDAGDHGKYVVNGGISTWTVQNQYERAKYLGDVSIAPYADDTMNIPESGNGLPDILDESRYNLKTLLKMQVPAGNTLAGMVHHKAHDEKWTALAVRPDQDEQPRWLQPPSTAATLNLAAIAAQGSRLWKEFDASFANTCLTAAETAWDAAVKNPNILAPMEQSSGGGAYGDDYVLDDFYWAACELYVTTGKAKYLDYIKTSKHYLEEPSSLTGGEALGVTGCFDWGNTAGLGTISLALVPNGLPAADVATAKANIKKAADDFIAISNKQGYGAPIEESRVAVNGIEIIGYPWGSNSFIVNEAIVMAYAYEFSNDAKYLNGAVTAMDYILGRNPNVQSYVTGYGDNPLENPHHRFWAYQADNSFPTAPAGCLSGGPNSGLQDPWVKGSGWSAGSRPPQKCFMDHIESWSTNEVTINWNAPLAWITSYLDEKANDEGGSNPGGLLGDANGDGNVDALDFAAVKQYMLTGKEINMKNADVNGDGDVNALDFARIKQYLLGAITSF</sequence>
<keyword evidence="7 9" id="KW-0326">Glycosidase</keyword>
<keyword evidence="6 9" id="KW-0119">Carbohydrate metabolism</keyword>
<accession>A0A4U7J6X9</accession>
<organism evidence="12 13">
    <name type="scientific">Ruminiclostridium herbifermentans</name>
    <dbReference type="NCBI Taxonomy" id="2488810"/>
    <lineage>
        <taxon>Bacteria</taxon>
        <taxon>Bacillati</taxon>
        <taxon>Bacillota</taxon>
        <taxon>Clostridia</taxon>
        <taxon>Eubacteriales</taxon>
        <taxon>Oscillospiraceae</taxon>
        <taxon>Ruminiclostridium</taxon>
    </lineage>
</organism>
<feature type="active site" evidence="9">
    <location>
        <position position="712"/>
    </location>
</feature>
<dbReference type="Gene3D" id="1.10.1330.10">
    <property type="entry name" value="Dockerin domain"/>
    <property type="match status" value="1"/>
</dbReference>
<evidence type="ECO:0000256" key="9">
    <source>
        <dbReference type="PROSITE-ProRule" id="PRU10059"/>
    </source>
</evidence>
<dbReference type="InterPro" id="IPR036439">
    <property type="entry name" value="Dockerin_dom_sf"/>
</dbReference>
<dbReference type="CDD" id="cd02850">
    <property type="entry name" value="E_set_Cellulase_N"/>
    <property type="match status" value="1"/>
</dbReference>
<dbReference type="InterPro" id="IPR001701">
    <property type="entry name" value="Glyco_hydro_9"/>
</dbReference>
<dbReference type="InterPro" id="IPR014756">
    <property type="entry name" value="Ig_E-set"/>
</dbReference>
<dbReference type="RefSeq" id="WP_137699048.1">
    <property type="nucleotide sequence ID" value="NZ_CP061336.1"/>
</dbReference>
<evidence type="ECO:0000313" key="12">
    <source>
        <dbReference type="EMBL" id="QNU67291.1"/>
    </source>
</evidence>
<feature type="chain" id="PRO_5031677354" description="Endoglucanase" evidence="11">
    <location>
        <begin position="30"/>
        <end position="863"/>
    </location>
</feature>
<keyword evidence="13" id="KW-1185">Reference proteome</keyword>
<protein>
    <recommendedName>
        <fullName evidence="11">Endoglucanase</fullName>
        <ecNumber evidence="11">3.2.1.4</ecNumber>
    </recommendedName>
</protein>
<dbReference type="InterPro" id="IPR003305">
    <property type="entry name" value="CenC_carb-bd"/>
</dbReference>
<evidence type="ECO:0000256" key="8">
    <source>
        <dbReference type="ARBA" id="ARBA00023326"/>
    </source>
</evidence>
<dbReference type="EMBL" id="CP061336">
    <property type="protein sequence ID" value="QNU67291.1"/>
    <property type="molecule type" value="Genomic_DNA"/>
</dbReference>
<dbReference type="InterPro" id="IPR033126">
    <property type="entry name" value="Glyco_hydro_9_Asp/Glu_AS"/>
</dbReference>
<dbReference type="CDD" id="cd14256">
    <property type="entry name" value="Dockerin_I"/>
    <property type="match status" value="1"/>
</dbReference>
<dbReference type="GO" id="GO:0008810">
    <property type="term" value="F:cellulase activity"/>
    <property type="evidence" value="ECO:0007669"/>
    <property type="project" value="UniProtKB-EC"/>
</dbReference>
<comment type="similarity">
    <text evidence="2 9 11">Belongs to the glycosyl hydrolase 9 (cellulase E) family.</text>
</comment>
<dbReference type="InterPro" id="IPR008979">
    <property type="entry name" value="Galactose-bd-like_sf"/>
</dbReference>
<dbReference type="InterPro" id="IPR002105">
    <property type="entry name" value="Dockerin_1_rpt"/>
</dbReference>
<dbReference type="InterPro" id="IPR018247">
    <property type="entry name" value="EF_Hand_1_Ca_BS"/>
</dbReference>
<evidence type="ECO:0000256" key="4">
    <source>
        <dbReference type="ARBA" id="ARBA00022801"/>
    </source>
</evidence>
<dbReference type="PROSITE" id="PS00698">
    <property type="entry name" value="GH9_3"/>
    <property type="match status" value="1"/>
</dbReference>
<dbReference type="Pfam" id="PF02927">
    <property type="entry name" value="CelD_N"/>
    <property type="match status" value="1"/>
</dbReference>
<dbReference type="InterPro" id="IPR018221">
    <property type="entry name" value="Glyco_hydro_9_His_AS"/>
</dbReference>
<keyword evidence="3 11" id="KW-0732">Signal</keyword>
<dbReference type="SUPFAM" id="SSF48208">
    <property type="entry name" value="Six-hairpin glycosidases"/>
    <property type="match status" value="1"/>
</dbReference>
<evidence type="ECO:0000256" key="2">
    <source>
        <dbReference type="ARBA" id="ARBA00007072"/>
    </source>
</evidence>
<evidence type="ECO:0000256" key="5">
    <source>
        <dbReference type="ARBA" id="ARBA00023001"/>
    </source>
</evidence>
<dbReference type="OrthoDB" id="9758662at2"/>
<dbReference type="Gene3D" id="2.60.120.260">
    <property type="entry name" value="Galactose-binding domain-like"/>
    <property type="match status" value="1"/>
</dbReference>
<dbReference type="GO" id="GO:0030245">
    <property type="term" value="P:cellulose catabolic process"/>
    <property type="evidence" value="ECO:0007669"/>
    <property type="project" value="UniProtKB-KW"/>
</dbReference>
<dbReference type="PROSITE" id="PS00592">
    <property type="entry name" value="GH9_2"/>
    <property type="match status" value="1"/>
</dbReference>
<dbReference type="Gene3D" id="1.50.10.10">
    <property type="match status" value="1"/>
</dbReference>
<keyword evidence="5 11" id="KW-0136">Cellulose degradation</keyword>
<gene>
    <name evidence="12" type="ORF">EHE19_001740</name>
</gene>
<dbReference type="PANTHER" id="PTHR22298">
    <property type="entry name" value="ENDO-1,4-BETA-GLUCANASE"/>
    <property type="match status" value="1"/>
</dbReference>
<dbReference type="InterPro" id="IPR016134">
    <property type="entry name" value="Dockerin_dom"/>
</dbReference>
<dbReference type="EC" id="3.2.1.4" evidence="11"/>
<reference evidence="12 13" key="1">
    <citation type="submission" date="2020-09" db="EMBL/GenBank/DDBJ databases">
        <title>Characterization and genome sequencing of Ruminiclostridium sp. nov. MA18.</title>
        <authorList>
            <person name="Rettenmaier R."/>
            <person name="Kowollik M.-L."/>
            <person name="Liebl W."/>
            <person name="Zverlov V."/>
        </authorList>
    </citation>
    <scope>NUCLEOTIDE SEQUENCE [LARGE SCALE GENOMIC DNA]</scope>
    <source>
        <strain evidence="12 13">MA18</strain>
    </source>
</reference>
<evidence type="ECO:0000256" key="10">
    <source>
        <dbReference type="PROSITE-ProRule" id="PRU10060"/>
    </source>
</evidence>
<dbReference type="SUPFAM" id="SSF49785">
    <property type="entry name" value="Galactose-binding domain-like"/>
    <property type="match status" value="1"/>
</dbReference>
<dbReference type="PROSITE" id="PS00018">
    <property type="entry name" value="EF_HAND_1"/>
    <property type="match status" value="2"/>
</dbReference>
<dbReference type="SUPFAM" id="SSF63446">
    <property type="entry name" value="Type I dockerin domain"/>
    <property type="match status" value="1"/>
</dbReference>
<evidence type="ECO:0000256" key="11">
    <source>
        <dbReference type="RuleBase" id="RU361166"/>
    </source>
</evidence>
<dbReference type="AlphaFoldDB" id="A0A4U7J6X9"/>
<dbReference type="PROSITE" id="PS51766">
    <property type="entry name" value="DOCKERIN"/>
    <property type="match status" value="1"/>
</dbReference>
<feature type="active site" evidence="10">
    <location>
        <position position="772"/>
    </location>
</feature>
<feature type="active site" evidence="10">
    <location>
        <position position="763"/>
    </location>
</feature>
<evidence type="ECO:0000256" key="6">
    <source>
        <dbReference type="ARBA" id="ARBA00023277"/>
    </source>
</evidence>
<evidence type="ECO:0000256" key="3">
    <source>
        <dbReference type="ARBA" id="ARBA00022729"/>
    </source>
</evidence>
<evidence type="ECO:0000256" key="7">
    <source>
        <dbReference type="ARBA" id="ARBA00023295"/>
    </source>
</evidence>
<dbReference type="Pfam" id="PF00759">
    <property type="entry name" value="Glyco_hydro_9"/>
    <property type="match status" value="1"/>
</dbReference>
<dbReference type="Gene3D" id="2.60.40.10">
    <property type="entry name" value="Immunoglobulins"/>
    <property type="match status" value="1"/>
</dbReference>
<dbReference type="InterPro" id="IPR004197">
    <property type="entry name" value="Cellulase_Ig-like"/>
</dbReference>
<dbReference type="InterPro" id="IPR008928">
    <property type="entry name" value="6-hairpin_glycosidase_sf"/>
</dbReference>
<evidence type="ECO:0000313" key="13">
    <source>
        <dbReference type="Proteomes" id="UP000306409"/>
    </source>
</evidence>
<dbReference type="Pfam" id="PF00404">
    <property type="entry name" value="Dockerin_1"/>
    <property type="match status" value="1"/>
</dbReference>
<proteinExistence type="inferred from homology"/>
<dbReference type="InterPro" id="IPR012341">
    <property type="entry name" value="6hp_glycosidase-like_sf"/>
</dbReference>
<evidence type="ECO:0000256" key="1">
    <source>
        <dbReference type="ARBA" id="ARBA00000966"/>
    </source>
</evidence>
<dbReference type="Proteomes" id="UP000306409">
    <property type="component" value="Chromosome"/>
</dbReference>